<dbReference type="EMBL" id="CP000009">
    <property type="protein sequence ID" value="AAW61488.1"/>
    <property type="molecule type" value="Genomic_DNA"/>
</dbReference>
<feature type="signal peptide" evidence="1">
    <location>
        <begin position="1"/>
        <end position="36"/>
    </location>
</feature>
<sequence length="96" mass="10919">MERRAWMLKHLSGILAVSALFAGTMAIAPMTGTAHAQFVPYSGPYRQPPPPPHVLPEPVPPHHGDMRWIPGHWRWSGNGYQWQPGHLTRRFNLRHA</sequence>
<gene>
    <name evidence="2" type="ordered locus">GOX1749</name>
</gene>
<evidence type="ECO:0000256" key="1">
    <source>
        <dbReference type="SAM" id="SignalP"/>
    </source>
</evidence>
<dbReference type="InterPro" id="IPR024447">
    <property type="entry name" value="YXWGXW_rpt"/>
</dbReference>
<organism evidence="2 3">
    <name type="scientific">Gluconobacter oxydans (strain 621H)</name>
    <name type="common">Gluconobacter suboxydans</name>
    <dbReference type="NCBI Taxonomy" id="290633"/>
    <lineage>
        <taxon>Bacteria</taxon>
        <taxon>Pseudomonadati</taxon>
        <taxon>Pseudomonadota</taxon>
        <taxon>Alphaproteobacteria</taxon>
        <taxon>Acetobacterales</taxon>
        <taxon>Acetobacteraceae</taxon>
        <taxon>Gluconobacter</taxon>
    </lineage>
</organism>
<reference evidence="2 3" key="1">
    <citation type="journal article" date="2005" name="Nat. Biotechnol.">
        <title>Complete genome sequence of the acetic acid bacterium Gluconobacter oxydans.</title>
        <authorList>
            <person name="Prust C."/>
            <person name="Hoffmeister M."/>
            <person name="Liesegang H."/>
            <person name="Wiezer A."/>
            <person name="Fricke W.F."/>
            <person name="Ehrenreich A."/>
            <person name="Gottschalk G."/>
            <person name="Deppenmeier U."/>
        </authorList>
    </citation>
    <scope>NUCLEOTIDE SEQUENCE [LARGE SCALE GENOMIC DNA]</scope>
    <source>
        <strain evidence="2 3">621H</strain>
    </source>
</reference>
<name>Q5FQ58_GLUOX</name>
<protein>
    <recommendedName>
        <fullName evidence="4">YXWGXW repeat-containing protein</fullName>
    </recommendedName>
</protein>
<dbReference type="KEGG" id="gox:GOX1749"/>
<feature type="chain" id="PRO_5004256341" description="YXWGXW repeat-containing protein" evidence="1">
    <location>
        <begin position="37"/>
        <end position="96"/>
    </location>
</feature>
<evidence type="ECO:0000313" key="2">
    <source>
        <dbReference type="EMBL" id="AAW61488.1"/>
    </source>
</evidence>
<keyword evidence="3" id="KW-1185">Reference proteome</keyword>
<proteinExistence type="predicted"/>
<dbReference type="Proteomes" id="UP000006375">
    <property type="component" value="Chromosome"/>
</dbReference>
<dbReference type="HOGENOM" id="CLU_2301843_0_0_5"/>
<evidence type="ECO:0008006" key="4">
    <source>
        <dbReference type="Google" id="ProtNLM"/>
    </source>
</evidence>
<dbReference type="AlphaFoldDB" id="Q5FQ58"/>
<dbReference type="Pfam" id="PF12779">
    <property type="entry name" value="WXXGXW"/>
    <property type="match status" value="1"/>
</dbReference>
<evidence type="ECO:0000313" key="3">
    <source>
        <dbReference type="Proteomes" id="UP000006375"/>
    </source>
</evidence>
<keyword evidence="1" id="KW-0732">Signal</keyword>
<accession>Q5FQ58</accession>